<comment type="subunit">
    <text evidence="6">Forms a complex with DabB.</text>
</comment>
<dbReference type="HAMAP" id="MF_01871">
    <property type="entry name" value="DabA"/>
    <property type="match status" value="1"/>
</dbReference>
<accession>A0A7H0VFU6</accession>
<evidence type="ECO:0000256" key="2">
    <source>
        <dbReference type="ARBA" id="ARBA00022475"/>
    </source>
</evidence>
<keyword evidence="3 6" id="KW-0479">Metal-binding</keyword>
<feature type="binding site" evidence="6">
    <location>
        <position position="512"/>
    </location>
    <ligand>
        <name>Zn(2+)</name>
        <dbReference type="ChEBI" id="CHEBI:29105"/>
    </ligand>
</feature>
<dbReference type="PANTHER" id="PTHR38344:SF1">
    <property type="entry name" value="INORGANIC CARBON TRANSPORTER SUBUNIT DABA-RELATED"/>
    <property type="match status" value="1"/>
</dbReference>
<evidence type="ECO:0000256" key="3">
    <source>
        <dbReference type="ARBA" id="ARBA00022723"/>
    </source>
</evidence>
<keyword evidence="8" id="KW-1185">Reference proteome</keyword>
<dbReference type="GO" id="GO:0005886">
    <property type="term" value="C:plasma membrane"/>
    <property type="evidence" value="ECO:0007669"/>
    <property type="project" value="UniProtKB-SubCell"/>
</dbReference>
<evidence type="ECO:0000313" key="7">
    <source>
        <dbReference type="EMBL" id="QNR24594.1"/>
    </source>
</evidence>
<keyword evidence="4 6" id="KW-0862">Zinc</keyword>
<dbReference type="GO" id="GO:0008270">
    <property type="term" value="F:zinc ion binding"/>
    <property type="evidence" value="ECO:0007669"/>
    <property type="project" value="UniProtKB-UniRule"/>
</dbReference>
<evidence type="ECO:0000256" key="1">
    <source>
        <dbReference type="ARBA" id="ARBA00022448"/>
    </source>
</evidence>
<keyword evidence="1 6" id="KW-0813">Transport</keyword>
<feature type="binding site" evidence="6">
    <location>
        <position position="330"/>
    </location>
    <ligand>
        <name>Zn(2+)</name>
        <dbReference type="ChEBI" id="CHEBI:29105"/>
    </ligand>
</feature>
<feature type="binding site" evidence="6">
    <location>
        <position position="497"/>
    </location>
    <ligand>
        <name>Zn(2+)</name>
        <dbReference type="ChEBI" id="CHEBI:29105"/>
    </ligand>
</feature>
<feature type="binding site" evidence="6">
    <location>
        <position position="332"/>
    </location>
    <ligand>
        <name>Zn(2+)</name>
        <dbReference type="ChEBI" id="CHEBI:29105"/>
    </ligand>
</feature>
<dbReference type="Pfam" id="PF10070">
    <property type="entry name" value="DabA"/>
    <property type="match status" value="1"/>
</dbReference>
<dbReference type="PANTHER" id="PTHR38344">
    <property type="entry name" value="UPF0753 PROTEIN AQ_863"/>
    <property type="match status" value="1"/>
</dbReference>
<name>A0A7H0VFU6_9FLAO</name>
<reference evidence="7 8" key="1">
    <citation type="submission" date="2020-08" db="EMBL/GenBank/DDBJ databases">
        <title>Croceimicrobium hydrocarbonivorans gen. nov., sp. nov., a novel marine bacterium isolated from a bacterial consortium that degrades polyethylene terephthalate.</title>
        <authorList>
            <person name="Liu R."/>
        </authorList>
    </citation>
    <scope>NUCLEOTIDE SEQUENCE [LARGE SCALE GENOMIC DNA]</scope>
    <source>
        <strain evidence="7 8">A20-9</strain>
    </source>
</reference>
<evidence type="ECO:0000256" key="4">
    <source>
        <dbReference type="ARBA" id="ARBA00022833"/>
    </source>
</evidence>
<sequence length="812" mass="91461">MDAKIKMALETACQKLAPAWSLENSIAVNPYLGLLHQDFQEAAFSLKRRAGIDMSMSLDFYLAQYEEGQIIAADIERALQANNRPESSAEFLAQAKFLALTASNYELYELYTLGDLAREHGTKDWSRFMVDRVSQWAAHFFNQHDKPYAEGIDLFEIWREEAMINRAPELMGLPNFRNYVKGLSANYQEALEQNIKVLALKGPSLEPYLHSLLLKLKGWSSYVAGQDWQAKLYGGNTQNLESFLTILLTWEAALLEGLNDLKLYKAWEQRKADLAILELKAAFPGSESLESRLLLQDAFDYAAQRELKERLNHKAKETQAQRPKAQAVFCIDVRSELYRRNLEQVDPEIETLGFAGFFGVPLQYKELASDKARNQCPALIPSAVEVREIGRDLRQTEQKRSLKLSRLQIAKSWKRFKSGKVSAFAFVSPLGLSFLSKLISDSFGWTRPAADPNATDPDRDLDLSGIPFESQVQMAQGALKAMGLSKGFAPMVMIVGHGASTVNNPHATALDCGACGGHSGEINAWTSARLLNDPRVRAALKEEGISLPADTIFIAALHDTTTDSIHIINRREIDKKRWKELSELEEQLEHATELARRERALRFGIQEKDAQTEIVKRSKDWSQLRPEWGLAGCNAFVIAPRSKTKGKNLSARSFLHSYQWQEDKDFAILEAIMTAPMVVTSWINLQYYASTTDNQNFGAGNKTLHNVSGGIGVLEGSAGDLRIGLAWQSVHDGKQFQHLPQRLNVVIDAPQEAINKILQKHPMLQELFDHQWLKLFRMNEAGQMADEYQGKMQWQSLEAISTQKQNENLVTV</sequence>
<dbReference type="Proteomes" id="UP000516305">
    <property type="component" value="Chromosome"/>
</dbReference>
<keyword evidence="5 6" id="KW-0472">Membrane</keyword>
<dbReference type="KEGG" id="chyd:H4K34_01765"/>
<evidence type="ECO:0000256" key="5">
    <source>
        <dbReference type="ARBA" id="ARBA00023136"/>
    </source>
</evidence>
<proteinExistence type="inferred from homology"/>
<dbReference type="RefSeq" id="WP_210759121.1">
    <property type="nucleotide sequence ID" value="NZ_CP060139.1"/>
</dbReference>
<protein>
    <recommendedName>
        <fullName evidence="6">Probable inorganic carbon transporter subunit DabA</fullName>
    </recommendedName>
</protein>
<comment type="similarity">
    <text evidence="6">Belongs to the inorganic carbon transporter (TC 9.A.2) DabA family.</text>
</comment>
<dbReference type="AlphaFoldDB" id="A0A7H0VFU6"/>
<evidence type="ECO:0000313" key="8">
    <source>
        <dbReference type="Proteomes" id="UP000516305"/>
    </source>
</evidence>
<comment type="subcellular location">
    <subcellularLocation>
        <location evidence="6">Cell membrane</location>
        <topology evidence="6">Peripheral membrane protein</topology>
    </subcellularLocation>
</comment>
<evidence type="ECO:0000256" key="6">
    <source>
        <dbReference type="HAMAP-Rule" id="MF_01871"/>
    </source>
</evidence>
<comment type="function">
    <text evidence="6">Part of an energy-coupled inorganic carbon pump.</text>
</comment>
<dbReference type="InterPro" id="IPR018752">
    <property type="entry name" value="DabA"/>
</dbReference>
<keyword evidence="2 6" id="KW-1003">Cell membrane</keyword>
<organism evidence="7 8">
    <name type="scientific">Croceimicrobium hydrocarbonivorans</name>
    <dbReference type="NCBI Taxonomy" id="2761580"/>
    <lineage>
        <taxon>Bacteria</taxon>
        <taxon>Pseudomonadati</taxon>
        <taxon>Bacteroidota</taxon>
        <taxon>Flavobacteriia</taxon>
        <taxon>Flavobacteriales</taxon>
        <taxon>Owenweeksiaceae</taxon>
        <taxon>Croceimicrobium</taxon>
    </lineage>
</organism>
<comment type="cofactor">
    <cofactor evidence="6">
        <name>Zn(2+)</name>
        <dbReference type="ChEBI" id="CHEBI:29105"/>
    </cofactor>
</comment>
<gene>
    <name evidence="6" type="primary">dabA</name>
    <name evidence="7" type="ORF">H4K34_01765</name>
</gene>
<dbReference type="EMBL" id="CP060139">
    <property type="protein sequence ID" value="QNR24594.1"/>
    <property type="molecule type" value="Genomic_DNA"/>
</dbReference>